<evidence type="ECO:0000313" key="1">
    <source>
        <dbReference type="EMBL" id="MFK2878150.1"/>
    </source>
</evidence>
<protein>
    <submittedName>
        <fullName evidence="1">Uncharacterized protein</fullName>
    </submittedName>
</protein>
<evidence type="ECO:0000313" key="2">
    <source>
        <dbReference type="Proteomes" id="UP001620339"/>
    </source>
</evidence>
<dbReference type="Proteomes" id="UP001620339">
    <property type="component" value="Unassembled WGS sequence"/>
</dbReference>
<name>A0ABW8J9E1_9GAMM</name>
<accession>A0ABW8J9E1</accession>
<proteinExistence type="predicted"/>
<reference evidence="1 2" key="1">
    <citation type="submission" date="2020-10" db="EMBL/GenBank/DDBJ databases">
        <title>Phylogeny of dyella-like bacteria.</title>
        <authorList>
            <person name="Fu J."/>
        </authorList>
    </citation>
    <scope>NUCLEOTIDE SEQUENCE [LARGE SCALE GENOMIC DNA]</scope>
    <source>
        <strain evidence="1 2">KACC 19113</strain>
    </source>
</reference>
<comment type="caution">
    <text evidence="1">The sequence shown here is derived from an EMBL/GenBank/DDBJ whole genome shotgun (WGS) entry which is preliminary data.</text>
</comment>
<sequence>MEITYEQTYQEPLAHFGAELVQMIKNRNYLGVCDRFGYAMAYGRPLADAIAFDIEHDLTIEGRSAIVDPSREARILVKYFKQPNDCMLFGLVECFLPLDQDDGELLVELIVTTKENKFYVGLEGVSYEHPKISSSAGAPGAT</sequence>
<keyword evidence="2" id="KW-1185">Reference proteome</keyword>
<dbReference type="EMBL" id="JADIKK010000008">
    <property type="protein sequence ID" value="MFK2878150.1"/>
    <property type="molecule type" value="Genomic_DNA"/>
</dbReference>
<dbReference type="RefSeq" id="WP_404614676.1">
    <property type="nucleotide sequence ID" value="NZ_JADIKK010000008.1"/>
</dbReference>
<organism evidence="1 2">
    <name type="scientific">Rhodanobacter hydrolyticus</name>
    <dbReference type="NCBI Taxonomy" id="2250595"/>
    <lineage>
        <taxon>Bacteria</taxon>
        <taxon>Pseudomonadati</taxon>
        <taxon>Pseudomonadota</taxon>
        <taxon>Gammaproteobacteria</taxon>
        <taxon>Lysobacterales</taxon>
        <taxon>Rhodanobacteraceae</taxon>
        <taxon>Rhodanobacter</taxon>
    </lineage>
</organism>
<gene>
    <name evidence="1" type="ORF">ISP25_13800</name>
</gene>